<keyword evidence="4" id="KW-1185">Reference proteome</keyword>
<accession>A0A9P0ZW72</accession>
<comment type="caution">
    <text evidence="3">The sequence shown here is derived from an EMBL/GenBank/DDBJ whole genome shotgun (WGS) entry which is preliminary data.</text>
</comment>
<evidence type="ECO:0000256" key="2">
    <source>
        <dbReference type="SAM" id="MobiDB-lite"/>
    </source>
</evidence>
<name>A0A9P0ZW72_CUSEU</name>
<gene>
    <name evidence="3" type="ORF">CEURO_LOCUS20449</name>
</gene>
<protein>
    <submittedName>
        <fullName evidence="3">Uncharacterized protein</fullName>
    </submittedName>
</protein>
<evidence type="ECO:0000256" key="1">
    <source>
        <dbReference type="SAM" id="Coils"/>
    </source>
</evidence>
<proteinExistence type="predicted"/>
<feature type="region of interest" description="Disordered" evidence="2">
    <location>
        <begin position="1"/>
        <end position="38"/>
    </location>
</feature>
<dbReference type="AlphaFoldDB" id="A0A9P0ZW72"/>
<evidence type="ECO:0000313" key="4">
    <source>
        <dbReference type="Proteomes" id="UP001152484"/>
    </source>
</evidence>
<organism evidence="3 4">
    <name type="scientific">Cuscuta europaea</name>
    <name type="common">European dodder</name>
    <dbReference type="NCBI Taxonomy" id="41803"/>
    <lineage>
        <taxon>Eukaryota</taxon>
        <taxon>Viridiplantae</taxon>
        <taxon>Streptophyta</taxon>
        <taxon>Embryophyta</taxon>
        <taxon>Tracheophyta</taxon>
        <taxon>Spermatophyta</taxon>
        <taxon>Magnoliopsida</taxon>
        <taxon>eudicotyledons</taxon>
        <taxon>Gunneridae</taxon>
        <taxon>Pentapetalae</taxon>
        <taxon>asterids</taxon>
        <taxon>lamiids</taxon>
        <taxon>Solanales</taxon>
        <taxon>Convolvulaceae</taxon>
        <taxon>Cuscuteae</taxon>
        <taxon>Cuscuta</taxon>
        <taxon>Cuscuta subgen. Cuscuta</taxon>
    </lineage>
</organism>
<keyword evidence="1" id="KW-0175">Coiled coil</keyword>
<dbReference type="EMBL" id="CAMAPE010000065">
    <property type="protein sequence ID" value="CAH9114600.1"/>
    <property type="molecule type" value="Genomic_DNA"/>
</dbReference>
<reference evidence="3" key="1">
    <citation type="submission" date="2022-07" db="EMBL/GenBank/DDBJ databases">
        <authorList>
            <person name="Macas J."/>
            <person name="Novak P."/>
            <person name="Neumann P."/>
        </authorList>
    </citation>
    <scope>NUCLEOTIDE SEQUENCE</scope>
</reference>
<evidence type="ECO:0000313" key="3">
    <source>
        <dbReference type="EMBL" id="CAH9114600.1"/>
    </source>
</evidence>
<dbReference type="Proteomes" id="UP001152484">
    <property type="component" value="Unassembled WGS sequence"/>
</dbReference>
<feature type="compositionally biased region" description="Basic and acidic residues" evidence="2">
    <location>
        <begin position="7"/>
        <end position="18"/>
    </location>
</feature>
<sequence>MMISDLDDAKKGEEDPQQKKKQPPRISAGPSTGVDPAPYFQASIQKKKEVVGMAKHSFSPQRYTSKKKKALNFREWTLGGSKKIDKAQFEEIQQKMTPTQRQNLYLDRDGRIRVRHGGSLEEAEYWYHKRILPRKNIHEGVLNYLDCKVSPIWASYQSSGKLTKIRAEVNEELKRLKELDDQAMAAAARENL</sequence>
<feature type="coiled-coil region" evidence="1">
    <location>
        <begin position="162"/>
        <end position="189"/>
    </location>
</feature>